<evidence type="ECO:0000313" key="1">
    <source>
        <dbReference type="EMBL" id="QSW90727.1"/>
    </source>
</evidence>
<reference evidence="1 2" key="1">
    <citation type="submission" date="2021-03" db="EMBL/GenBank/DDBJ databases">
        <title>Flavobacterium kribbensis sp. nov, an endophytic bacteria, isolated from soybean.</title>
        <authorList>
            <person name="Lee J."/>
            <person name="Seo J."/>
        </authorList>
    </citation>
    <scope>NUCLEOTIDE SEQUENCE [LARGE SCALE GENOMIC DNA]</scope>
    <source>
        <strain evidence="1 2">BB8</strain>
    </source>
</reference>
<organism evidence="1 2">
    <name type="scientific">Flavobacterium endoglycinae</name>
    <dbReference type="NCBI Taxonomy" id="2816357"/>
    <lineage>
        <taxon>Bacteria</taxon>
        <taxon>Pseudomonadati</taxon>
        <taxon>Bacteroidota</taxon>
        <taxon>Flavobacteriia</taxon>
        <taxon>Flavobacteriales</taxon>
        <taxon>Flavobacteriaceae</taxon>
        <taxon>Flavobacterium</taxon>
    </lineage>
</organism>
<dbReference type="EMBL" id="CP071448">
    <property type="protein sequence ID" value="QSW90727.1"/>
    <property type="molecule type" value="Genomic_DNA"/>
</dbReference>
<proteinExistence type="predicted"/>
<dbReference type="Proteomes" id="UP000663440">
    <property type="component" value="Chromosome"/>
</dbReference>
<keyword evidence="2" id="KW-1185">Reference proteome</keyword>
<protein>
    <submittedName>
        <fullName evidence="1">Uncharacterized protein</fullName>
    </submittedName>
</protein>
<gene>
    <name evidence="1" type="ORF">J0383_07925</name>
</gene>
<accession>A0ABX7QIF5</accession>
<evidence type="ECO:0000313" key="2">
    <source>
        <dbReference type="Proteomes" id="UP000663440"/>
    </source>
</evidence>
<dbReference type="RefSeq" id="WP_207297876.1">
    <property type="nucleotide sequence ID" value="NZ_CP071448.1"/>
</dbReference>
<sequence>MTKTKPIVYSGSGSAIDNYNSEKPVKTENWGVFDAKNKQHRTIMALCRNRQWVKPDDKHPSGQVADMDGAFSDFLKSDRSPVKKPLMDMKPQELTKIIVAMSGVVRHKWSK</sequence>
<name>A0ABX7QIF5_9FLAO</name>